<dbReference type="GO" id="GO:0042162">
    <property type="term" value="F:telomeric DNA binding"/>
    <property type="evidence" value="ECO:0007669"/>
    <property type="project" value="TreeGrafter"/>
</dbReference>
<evidence type="ECO:0000256" key="14">
    <source>
        <dbReference type="SAM" id="MobiDB-lite"/>
    </source>
</evidence>
<comment type="similarity">
    <text evidence="1 13">Belongs to the reverse transcriptase family. Telomerase subfamily.</text>
</comment>
<dbReference type="Gene3D" id="1.10.132.70">
    <property type="match status" value="1"/>
</dbReference>
<dbReference type="GO" id="GO:0000333">
    <property type="term" value="C:telomerase catalytic core complex"/>
    <property type="evidence" value="ECO:0007669"/>
    <property type="project" value="TreeGrafter"/>
</dbReference>
<proteinExistence type="inferred from homology"/>
<dbReference type="Pfam" id="PF00078">
    <property type="entry name" value="RVT_1"/>
    <property type="match status" value="1"/>
</dbReference>
<evidence type="ECO:0000256" key="1">
    <source>
        <dbReference type="ARBA" id="ARBA00008001"/>
    </source>
</evidence>
<dbReference type="GO" id="GO:0046872">
    <property type="term" value="F:metal ion binding"/>
    <property type="evidence" value="ECO:0007669"/>
    <property type="project" value="UniProtKB-KW"/>
</dbReference>
<dbReference type="InterPro" id="IPR021891">
    <property type="entry name" value="Telomerase_RBD"/>
</dbReference>
<dbReference type="Gene3D" id="3.30.70.2630">
    <property type="match status" value="1"/>
</dbReference>
<evidence type="ECO:0000256" key="11">
    <source>
        <dbReference type="ARBA" id="ARBA00023242"/>
    </source>
</evidence>
<evidence type="ECO:0000256" key="8">
    <source>
        <dbReference type="ARBA" id="ARBA00022842"/>
    </source>
</evidence>
<feature type="region of interest" description="Disordered" evidence="14">
    <location>
        <begin position="1"/>
        <end position="37"/>
    </location>
</feature>
<dbReference type="EMBL" id="JAPQKI010000011">
    <property type="protein sequence ID" value="KAJ5082191.1"/>
    <property type="molecule type" value="Genomic_DNA"/>
</dbReference>
<evidence type="ECO:0000256" key="9">
    <source>
        <dbReference type="ARBA" id="ARBA00022895"/>
    </source>
</evidence>
<dbReference type="InterPro" id="IPR003545">
    <property type="entry name" value="Telomerase_RT"/>
</dbReference>
<keyword evidence="4 13" id="KW-0158">Chromosome</keyword>
<keyword evidence="7 13" id="KW-0479">Metal-binding</keyword>
<protein>
    <recommendedName>
        <fullName evidence="3 13">Telomerase reverse transcriptase</fullName>
        <ecNumber evidence="2 13">2.7.7.49</ecNumber>
    </recommendedName>
    <alternativeName>
        <fullName evidence="13">Telomerase catalytic subunit</fullName>
    </alternativeName>
</protein>
<reference evidence="16" key="1">
    <citation type="submission" date="2022-11" db="EMBL/GenBank/DDBJ databases">
        <authorList>
            <person name="Petersen C."/>
        </authorList>
    </citation>
    <scope>NUCLEOTIDE SEQUENCE</scope>
    <source>
        <strain evidence="16">IBT 30761</strain>
    </source>
</reference>
<dbReference type="GO" id="GO:0070034">
    <property type="term" value="F:telomerase RNA binding"/>
    <property type="evidence" value="ECO:0007669"/>
    <property type="project" value="TreeGrafter"/>
</dbReference>
<dbReference type="GO" id="GO:0007004">
    <property type="term" value="P:telomere maintenance via telomerase"/>
    <property type="evidence" value="ECO:0007669"/>
    <property type="project" value="TreeGrafter"/>
</dbReference>
<feature type="region of interest" description="Disordered" evidence="14">
    <location>
        <begin position="69"/>
        <end position="88"/>
    </location>
</feature>
<organism evidence="16 17">
    <name type="scientific">Penicillium argentinense</name>
    <dbReference type="NCBI Taxonomy" id="1131581"/>
    <lineage>
        <taxon>Eukaryota</taxon>
        <taxon>Fungi</taxon>
        <taxon>Dikarya</taxon>
        <taxon>Ascomycota</taxon>
        <taxon>Pezizomycotina</taxon>
        <taxon>Eurotiomycetes</taxon>
        <taxon>Eurotiomycetidae</taxon>
        <taxon>Eurotiales</taxon>
        <taxon>Aspergillaceae</taxon>
        <taxon>Penicillium</taxon>
    </lineage>
</organism>
<dbReference type="PANTHER" id="PTHR12066">
    <property type="entry name" value="TELOMERASE REVERSE TRANSCRIPTASE"/>
    <property type="match status" value="1"/>
</dbReference>
<dbReference type="PRINTS" id="PR01365">
    <property type="entry name" value="TELOMERASERT"/>
</dbReference>
<evidence type="ECO:0000256" key="10">
    <source>
        <dbReference type="ARBA" id="ARBA00022918"/>
    </source>
</evidence>
<dbReference type="InterPro" id="IPR043502">
    <property type="entry name" value="DNA/RNA_pol_sf"/>
</dbReference>
<dbReference type="Pfam" id="PF12009">
    <property type="entry name" value="Telomerase_RBD"/>
    <property type="match status" value="1"/>
</dbReference>
<dbReference type="GO" id="GO:0003720">
    <property type="term" value="F:telomerase activity"/>
    <property type="evidence" value="ECO:0007669"/>
    <property type="project" value="InterPro"/>
</dbReference>
<comment type="catalytic activity">
    <reaction evidence="12 13">
        <text>DNA(n) + a 2'-deoxyribonucleoside 5'-triphosphate = DNA(n+1) + diphosphate</text>
        <dbReference type="Rhea" id="RHEA:22508"/>
        <dbReference type="Rhea" id="RHEA-COMP:17339"/>
        <dbReference type="Rhea" id="RHEA-COMP:17340"/>
        <dbReference type="ChEBI" id="CHEBI:33019"/>
        <dbReference type="ChEBI" id="CHEBI:61560"/>
        <dbReference type="ChEBI" id="CHEBI:173112"/>
        <dbReference type="EC" id="2.7.7.49"/>
    </reaction>
</comment>
<sequence>MGKKRKRPSKPGPTTSSQTSITISPGRFKAPTPRDGPTHPVISLYYRELLSLRQYLLCRLPGSSKLRRRRIASLRPDPSVSTATGDSGSVCPASQDLADLLDSTLVGVLRQHSPKIACERQQDYRAFTQSQSRSILVSTDTGPAAPQSELIDYVIASIFKTSSASYRGPQHVLAHGFQYAGEHAIDSGIPGVAIQFPNRNVQALKQAPWADVLGLLGQNGDEIMIHLLLDCGIFVPLDAGKGIYYQLSGLPLSNLEKVPNAGARPTGQQPVFASRPLKQTNSAFKSRQTRRPNQIIFLRRRVLYCRHNGGAKQKLPFGLGSSHVFNRFSSVDSTAETVHLMKYIFPRQFGLENVFTIPGDRRDKSNQSQSHEFRENEISRVDDQRWQRMMQPKANSLSAVTRDKVGTKLPKRLRGAIMTLVQRMRVRHSRCSYGALLQHYCPDESIGPWKLGSCHSLAKKKTDGTGPSSSEVNFVTQTPLKSPATSQRVEDQPNDLALRSGDTIGADVVRTKLNHQPVPQHKPCVTDYATPAAAVSAFCRAVLHKLLPRQLFGEGPESESNCKIVMRHVDCFVKMRRYENLSLHAVCKSLKLTSIGWLVPPNLQQQASETKPKLSLSDFQKRTELLHEFIYYIFDSILIPLIRTNFYVTESQTHRNRLFYFRHDVWRSLTERPLADLKTKNFEKIDKDVNQGKSQYLGFGSLRLLPKTTGVRPILNLGKRVLKESTRNGKKRAYFVSINRTITPISNMLMYERQRNPKIFGSSLISMGDLHPRLKAFKAQLLAGLRCPLGNQPIALPKLYFVKLDIQACFDNIPQKQLLELVKRLVTEDRYRITKHVEVKPSVHGAQGKPFRKWIGRAAPLKEQQHLPDYLAKEAQIHKSNTVYLDDTEQTVQDSDWLLGLLSQHIGNNQVKIGKDFYRQRNGIPQGSVLSSLLCNFFLAQLEHDCLGFLRPENSLLMRFVDDFLFISTDVNEAMQFLQVMIRGQPSYGVKVNASKSMVNFTAAVDGTFIPRLEGSPRFPYLGCLINTQTLEIHQDQDRVLDGGDLAATALSNSLTVETTNLPGHAFRRKVLASFRQQMHPMYIDDTHNTRPVILGNLYTRFVTVGMKMYRYMKSLGGRAHPKPPIIIQTIHTLMLRAFAVIQERRTGSVPLSCFVKFHHIQFLAAAAFRFVLKRKQTRYAAVLQWLDSQLKDSRPKTNSAASQLTQVAKRGNALFEEWRF</sequence>
<dbReference type="PANTHER" id="PTHR12066:SF0">
    <property type="entry name" value="TELOMERASE REVERSE TRANSCRIPTASE"/>
    <property type="match status" value="1"/>
</dbReference>
<keyword evidence="8 13" id="KW-0460">Magnesium</keyword>
<evidence type="ECO:0000256" key="7">
    <source>
        <dbReference type="ARBA" id="ARBA00022723"/>
    </source>
</evidence>
<keyword evidence="5 13" id="KW-0808">Transferase</keyword>
<dbReference type="SMART" id="SM00975">
    <property type="entry name" value="Telomerase_RBD"/>
    <property type="match status" value="1"/>
</dbReference>
<comment type="subcellular location">
    <subcellularLocation>
        <location evidence="13">Nucleus</location>
    </subcellularLocation>
    <subcellularLocation>
        <location evidence="13">Chromosome</location>
        <location evidence="13">Telomere</location>
    </subcellularLocation>
</comment>
<dbReference type="CDD" id="cd01648">
    <property type="entry name" value="TERT"/>
    <property type="match status" value="1"/>
</dbReference>
<evidence type="ECO:0000256" key="3">
    <source>
        <dbReference type="ARBA" id="ARBA00016182"/>
    </source>
</evidence>
<evidence type="ECO:0000256" key="4">
    <source>
        <dbReference type="ARBA" id="ARBA00022454"/>
    </source>
</evidence>
<dbReference type="SUPFAM" id="SSF56672">
    <property type="entry name" value="DNA/RNA polymerases"/>
    <property type="match status" value="1"/>
</dbReference>
<keyword evidence="11 13" id="KW-0539">Nucleus</keyword>
<comment type="caution">
    <text evidence="16">The sequence shown here is derived from an EMBL/GenBank/DDBJ whole genome shotgun (WGS) entry which is preliminary data.</text>
</comment>
<dbReference type="InterPro" id="IPR000477">
    <property type="entry name" value="RT_dom"/>
</dbReference>
<dbReference type="RefSeq" id="XP_056468713.1">
    <property type="nucleotide sequence ID" value="XM_056623725.1"/>
</dbReference>
<dbReference type="Proteomes" id="UP001149074">
    <property type="component" value="Unassembled WGS sequence"/>
</dbReference>
<feature type="domain" description="Reverse transcriptase" evidence="15">
    <location>
        <begin position="686"/>
        <end position="1026"/>
    </location>
</feature>
<comment type="function">
    <text evidence="13">Telomerase is a ribonucleoprotein enzyme essential for the replication of chromosome termini in most eukaryotes. It elongates telomeres. It is a reverse transcriptase that adds simple sequence repeats to chromosome ends by copying a template sequence within the RNA component of the enzyme.</text>
</comment>
<evidence type="ECO:0000313" key="16">
    <source>
        <dbReference type="EMBL" id="KAJ5082191.1"/>
    </source>
</evidence>
<dbReference type="PROSITE" id="PS50878">
    <property type="entry name" value="RT_POL"/>
    <property type="match status" value="1"/>
</dbReference>
<evidence type="ECO:0000313" key="17">
    <source>
        <dbReference type="Proteomes" id="UP001149074"/>
    </source>
</evidence>
<accession>A0A9W9EI22</accession>
<keyword evidence="6 13" id="KW-0548">Nucleotidyltransferase</keyword>
<evidence type="ECO:0000259" key="15">
    <source>
        <dbReference type="PROSITE" id="PS50878"/>
    </source>
</evidence>
<evidence type="ECO:0000256" key="5">
    <source>
        <dbReference type="ARBA" id="ARBA00022679"/>
    </source>
</evidence>
<name>A0A9W9EI22_9EURO</name>
<dbReference type="EC" id="2.7.7.49" evidence="2 13"/>
<dbReference type="AlphaFoldDB" id="A0A9W9EI22"/>
<dbReference type="GO" id="GO:0000781">
    <property type="term" value="C:chromosome, telomeric region"/>
    <property type="evidence" value="ECO:0007669"/>
    <property type="project" value="UniProtKB-SubCell"/>
</dbReference>
<reference evidence="16" key="2">
    <citation type="journal article" date="2023" name="IMA Fungus">
        <title>Comparative genomic study of the Penicillium genus elucidates a diverse pangenome and 15 lateral gene transfer events.</title>
        <authorList>
            <person name="Petersen C."/>
            <person name="Sorensen T."/>
            <person name="Nielsen M.R."/>
            <person name="Sondergaard T.E."/>
            <person name="Sorensen J.L."/>
            <person name="Fitzpatrick D.A."/>
            <person name="Frisvad J.C."/>
            <person name="Nielsen K.L."/>
        </authorList>
    </citation>
    <scope>NUCLEOTIDE SEQUENCE</scope>
    <source>
        <strain evidence="16">IBT 30761</strain>
    </source>
</reference>
<dbReference type="Gene3D" id="1.10.357.90">
    <property type="match status" value="1"/>
</dbReference>
<evidence type="ECO:0000256" key="13">
    <source>
        <dbReference type="RuleBase" id="RU365061"/>
    </source>
</evidence>
<evidence type="ECO:0000256" key="12">
    <source>
        <dbReference type="ARBA" id="ARBA00048173"/>
    </source>
</evidence>
<keyword evidence="10 13" id="KW-0695">RNA-directed DNA polymerase</keyword>
<dbReference type="GeneID" id="81362704"/>
<evidence type="ECO:0000256" key="2">
    <source>
        <dbReference type="ARBA" id="ARBA00012493"/>
    </source>
</evidence>
<dbReference type="OrthoDB" id="289721at2759"/>
<keyword evidence="9 13" id="KW-0779">Telomere</keyword>
<keyword evidence="17" id="KW-1185">Reference proteome</keyword>
<feature type="compositionally biased region" description="Low complexity" evidence="14">
    <location>
        <begin position="12"/>
        <end position="24"/>
    </location>
</feature>
<evidence type="ECO:0000256" key="6">
    <source>
        <dbReference type="ARBA" id="ARBA00022695"/>
    </source>
</evidence>
<gene>
    <name evidence="16" type="ORF">N7532_011234</name>
</gene>